<dbReference type="STRING" id="1507870.A0A1V8SQ05"/>
<dbReference type="InParanoid" id="A0A1V8SQ05"/>
<sequence length="162" mass="17247">MNHYSEIWQAFMMKRAAQDHVERDFGYRFKSKALLAQALDASGMGQADGNKRLALLGDKMAAAVVTAEWYMSGAPRASADRLIQAQSDADLAATTRSIDLVDIITFNPGLSKRQALASAKTLANALEAILGAIYIDSGNDLNAVKAALESLSIPTSPSDAGE</sequence>
<comment type="caution">
    <text evidence="2">The sequence shown here is derived from an EMBL/GenBank/DDBJ whole genome shotgun (WGS) entry which is preliminary data.</text>
</comment>
<organism evidence="2 3">
    <name type="scientific">Cryoendolithus antarcticus</name>
    <dbReference type="NCBI Taxonomy" id="1507870"/>
    <lineage>
        <taxon>Eukaryota</taxon>
        <taxon>Fungi</taxon>
        <taxon>Dikarya</taxon>
        <taxon>Ascomycota</taxon>
        <taxon>Pezizomycotina</taxon>
        <taxon>Dothideomycetes</taxon>
        <taxon>Dothideomycetidae</taxon>
        <taxon>Cladosporiales</taxon>
        <taxon>Cladosporiaceae</taxon>
        <taxon>Cryoendolithus</taxon>
    </lineage>
</organism>
<evidence type="ECO:0000313" key="2">
    <source>
        <dbReference type="EMBL" id="OQO01081.1"/>
    </source>
</evidence>
<evidence type="ECO:0000259" key="1">
    <source>
        <dbReference type="PROSITE" id="PS50142"/>
    </source>
</evidence>
<proteinExistence type="predicted"/>
<protein>
    <recommendedName>
        <fullName evidence="1">RNase III domain-containing protein</fullName>
    </recommendedName>
</protein>
<dbReference type="InterPro" id="IPR036389">
    <property type="entry name" value="RNase_III_sf"/>
</dbReference>
<accession>A0A1V8SQ05</accession>
<dbReference type="Pfam" id="PF14622">
    <property type="entry name" value="Ribonucleas_3_3"/>
    <property type="match status" value="1"/>
</dbReference>
<gene>
    <name evidence="2" type="ORF">B0A48_13324</name>
</gene>
<dbReference type="GO" id="GO:0006396">
    <property type="term" value="P:RNA processing"/>
    <property type="evidence" value="ECO:0007669"/>
    <property type="project" value="InterPro"/>
</dbReference>
<dbReference type="InterPro" id="IPR000999">
    <property type="entry name" value="RNase_III_dom"/>
</dbReference>
<evidence type="ECO:0000313" key="3">
    <source>
        <dbReference type="Proteomes" id="UP000192596"/>
    </source>
</evidence>
<dbReference type="Proteomes" id="UP000192596">
    <property type="component" value="Unassembled WGS sequence"/>
</dbReference>
<name>A0A1V8SQ05_9PEZI</name>
<dbReference type="SUPFAM" id="SSF69065">
    <property type="entry name" value="RNase III domain-like"/>
    <property type="match status" value="1"/>
</dbReference>
<dbReference type="GO" id="GO:0004525">
    <property type="term" value="F:ribonuclease III activity"/>
    <property type="evidence" value="ECO:0007669"/>
    <property type="project" value="InterPro"/>
</dbReference>
<dbReference type="PROSITE" id="PS50142">
    <property type="entry name" value="RNASE_3_2"/>
    <property type="match status" value="1"/>
</dbReference>
<dbReference type="OrthoDB" id="67027at2759"/>
<dbReference type="CDD" id="cd00593">
    <property type="entry name" value="RIBOc"/>
    <property type="match status" value="1"/>
</dbReference>
<reference evidence="3" key="1">
    <citation type="submission" date="2017-03" db="EMBL/GenBank/DDBJ databases">
        <title>Genomes of endolithic fungi from Antarctica.</title>
        <authorList>
            <person name="Coleine C."/>
            <person name="Masonjones S."/>
            <person name="Stajich J.E."/>
        </authorList>
    </citation>
    <scope>NUCLEOTIDE SEQUENCE [LARGE SCALE GENOMIC DNA]</scope>
    <source>
        <strain evidence="3">CCFEE 5527</strain>
    </source>
</reference>
<dbReference type="SMART" id="SM00535">
    <property type="entry name" value="RIBOc"/>
    <property type="match status" value="1"/>
</dbReference>
<feature type="domain" description="RNase III" evidence="1">
    <location>
        <begin position="18"/>
        <end position="138"/>
    </location>
</feature>
<dbReference type="Gene3D" id="1.10.1520.10">
    <property type="entry name" value="Ribonuclease III domain"/>
    <property type="match status" value="1"/>
</dbReference>
<keyword evidence="3" id="KW-1185">Reference proteome</keyword>
<dbReference type="EMBL" id="NAJO01000032">
    <property type="protein sequence ID" value="OQO01081.1"/>
    <property type="molecule type" value="Genomic_DNA"/>
</dbReference>
<dbReference type="AlphaFoldDB" id="A0A1V8SQ05"/>